<organism evidence="7 9">
    <name type="scientific">Candidatus Sysuiplasma superficiale</name>
    <dbReference type="NCBI Taxonomy" id="2823368"/>
    <lineage>
        <taxon>Archaea</taxon>
        <taxon>Methanobacteriati</taxon>
        <taxon>Thermoplasmatota</taxon>
        <taxon>Thermoplasmata</taxon>
        <taxon>Candidatus Sysuiplasmatales</taxon>
        <taxon>Candidatus Sysuiplasmataceae</taxon>
        <taxon>Candidatus Sysuiplasma</taxon>
    </lineage>
</organism>
<evidence type="ECO:0000256" key="2">
    <source>
        <dbReference type="ARBA" id="ARBA00022630"/>
    </source>
</evidence>
<dbReference type="InterPro" id="IPR049398">
    <property type="entry name" value="ETF-QO/FixC_UQ-bd"/>
</dbReference>
<name>A0A8J8CF38_9ARCH</name>
<dbReference type="PANTHER" id="PTHR43624:SF2">
    <property type="entry name" value="ELECTRON TRANSFER FLAVOPROTEIN-QUINONE OXIDOREDUCTASE YDIS-RELATED"/>
    <property type="match status" value="1"/>
</dbReference>
<dbReference type="EMBL" id="JAHEAC010000033">
    <property type="protein sequence ID" value="MBX8644021.1"/>
    <property type="molecule type" value="Genomic_DNA"/>
</dbReference>
<evidence type="ECO:0000313" key="7">
    <source>
        <dbReference type="EMBL" id="MBX8631182.1"/>
    </source>
</evidence>
<dbReference type="EMBL" id="JAGVSJ010000002">
    <property type="protein sequence ID" value="MBX8631182.1"/>
    <property type="molecule type" value="Genomic_DNA"/>
</dbReference>
<evidence type="ECO:0000313" key="8">
    <source>
        <dbReference type="EMBL" id="MBX8644021.1"/>
    </source>
</evidence>
<dbReference type="Pfam" id="PF12831">
    <property type="entry name" value="FAD_oxidored"/>
    <property type="match status" value="1"/>
</dbReference>
<feature type="domain" description="ETF-QO/FixC ubiquinone-binding" evidence="5">
    <location>
        <begin position="180"/>
        <end position="280"/>
    </location>
</feature>
<dbReference type="Proteomes" id="UP000716004">
    <property type="component" value="Unassembled WGS sequence"/>
</dbReference>
<dbReference type="AlphaFoldDB" id="A0A8J8CF38"/>
<evidence type="ECO:0000256" key="3">
    <source>
        <dbReference type="ARBA" id="ARBA00022827"/>
    </source>
</evidence>
<feature type="domain" description="FixC-like C-terminal" evidence="6">
    <location>
        <begin position="369"/>
        <end position="429"/>
    </location>
</feature>
<keyword evidence="4" id="KW-0560">Oxidoreductase</keyword>
<dbReference type="Gene3D" id="3.50.50.60">
    <property type="entry name" value="FAD/NAD(P)-binding domain"/>
    <property type="match status" value="1"/>
</dbReference>
<dbReference type="InterPro" id="IPR036188">
    <property type="entry name" value="FAD/NAD-bd_sf"/>
</dbReference>
<keyword evidence="2" id="KW-0285">Flavoprotein</keyword>
<evidence type="ECO:0000259" key="6">
    <source>
        <dbReference type="Pfam" id="PF26311"/>
    </source>
</evidence>
<dbReference type="SUPFAM" id="SSF51905">
    <property type="entry name" value="FAD/NAD(P)-binding domain"/>
    <property type="match status" value="1"/>
</dbReference>
<dbReference type="PRINTS" id="PR00469">
    <property type="entry name" value="PNDRDTASEII"/>
</dbReference>
<dbReference type="SUPFAM" id="SSF54373">
    <property type="entry name" value="FAD-linked reductases, C-terminal domain"/>
    <property type="match status" value="1"/>
</dbReference>
<dbReference type="Proteomes" id="UP000750197">
    <property type="component" value="Unassembled WGS sequence"/>
</dbReference>
<protein>
    <submittedName>
        <fullName evidence="7">FAD-dependent oxidoreductase</fullName>
    </submittedName>
</protein>
<dbReference type="Pfam" id="PF21162">
    <property type="entry name" value="ETFQO_UQ-bd"/>
    <property type="match status" value="1"/>
</dbReference>
<proteinExistence type="predicted"/>
<evidence type="ECO:0000256" key="1">
    <source>
        <dbReference type="ARBA" id="ARBA00001974"/>
    </source>
</evidence>
<evidence type="ECO:0000256" key="4">
    <source>
        <dbReference type="ARBA" id="ARBA00023002"/>
    </source>
</evidence>
<reference evidence="7" key="1">
    <citation type="submission" date="2021-04" db="EMBL/GenBank/DDBJ databases">
        <title>Genomic insights into ecological role and evolution of a novel Thermoplasmata order Candidatus Sysuiplasmatales.</title>
        <authorList>
            <person name="Yuan Y."/>
        </authorList>
    </citation>
    <scope>NUCLEOTIDE SEQUENCE</scope>
    <source>
        <strain evidence="8">TUT19-bin139</strain>
        <strain evidence="7">YP2-bin.285</strain>
    </source>
</reference>
<dbReference type="InterPro" id="IPR039651">
    <property type="entry name" value="FixC-like"/>
</dbReference>
<sequence length="429" mass="47123">METFDLIVVGAGPAGSTAAYQAARSGFKVLLLERGKSAGEKNVFGGRIYTHFLKKVFNGFPGDVPYERFVVRETVGIMDDKRCASFTFSDHSSEPSAADSFVARRSRFDKWLSEKAEEAGAVLVTSARVDDLYMSDGRVRGIVSAGDRIEARCVIDAEGVTASLSRKAGVRSDVTPGQFKIGVKETVEIGRERIDDIFALRDDEGLASVYIGYPSRYLPAGGAFIYTNRESVSIGVVLDPVEVSGKRVEVQELVEEFRLHPHIQRLIGRGKVIEYSAHMIPNSVPSNPQNLAGSGFMVAGDAAGFFINNGYTYRGVDLAIASGYCAAETFVEASKEGSFDAQSLRSYAQRLEEIGLLPDMRRFEGNQKVLHNSRIFSEYPGLVLDMISGLFAVKGFGKGKLSDTVKSTVYSRTSKFRLFRDIYSLYRNM</sequence>
<evidence type="ECO:0000259" key="5">
    <source>
        <dbReference type="Pfam" id="PF21162"/>
    </source>
</evidence>
<comment type="cofactor">
    <cofactor evidence="1">
        <name>FAD</name>
        <dbReference type="ChEBI" id="CHEBI:57692"/>
    </cofactor>
</comment>
<dbReference type="Pfam" id="PF26311">
    <property type="entry name" value="ETF-QO_FixC_C"/>
    <property type="match status" value="1"/>
</dbReference>
<gene>
    <name evidence="7" type="ORF">J9259_01475</name>
    <name evidence="8" type="ORF">KIY12_04775</name>
</gene>
<accession>A0A8J8CF38</accession>
<dbReference type="InterPro" id="IPR059103">
    <property type="entry name" value="FixC-like_C"/>
</dbReference>
<evidence type="ECO:0000313" key="9">
    <source>
        <dbReference type="Proteomes" id="UP000716004"/>
    </source>
</evidence>
<keyword evidence="3" id="KW-0274">FAD</keyword>
<comment type="caution">
    <text evidence="7">The sequence shown here is derived from an EMBL/GenBank/DDBJ whole genome shotgun (WGS) entry which is preliminary data.</text>
</comment>
<dbReference type="GO" id="GO:0016491">
    <property type="term" value="F:oxidoreductase activity"/>
    <property type="evidence" value="ECO:0007669"/>
    <property type="project" value="UniProtKB-KW"/>
</dbReference>
<dbReference type="PANTHER" id="PTHR43624">
    <property type="entry name" value="ELECTRON TRANSFER FLAVOPROTEIN-QUINONE OXIDOREDUCTASE YDIS-RELATED"/>
    <property type="match status" value="1"/>
</dbReference>